<accession>A0A1X2H3R4</accession>
<dbReference type="InParanoid" id="A0A1X2H3R4"/>
<evidence type="ECO:0000313" key="2">
    <source>
        <dbReference type="Proteomes" id="UP000242180"/>
    </source>
</evidence>
<dbReference type="AlphaFoldDB" id="A0A1X2H3R4"/>
<evidence type="ECO:0000313" key="1">
    <source>
        <dbReference type="EMBL" id="ORY92018.1"/>
    </source>
</evidence>
<organism evidence="1 2">
    <name type="scientific">Syncephalastrum racemosum</name>
    <name type="common">Filamentous fungus</name>
    <dbReference type="NCBI Taxonomy" id="13706"/>
    <lineage>
        <taxon>Eukaryota</taxon>
        <taxon>Fungi</taxon>
        <taxon>Fungi incertae sedis</taxon>
        <taxon>Mucoromycota</taxon>
        <taxon>Mucoromycotina</taxon>
        <taxon>Mucoromycetes</taxon>
        <taxon>Mucorales</taxon>
        <taxon>Syncephalastraceae</taxon>
        <taxon>Syncephalastrum</taxon>
    </lineage>
</organism>
<reference evidence="1 2" key="1">
    <citation type="submission" date="2016-07" db="EMBL/GenBank/DDBJ databases">
        <title>Pervasive Adenine N6-methylation of Active Genes in Fungi.</title>
        <authorList>
            <consortium name="DOE Joint Genome Institute"/>
            <person name="Mondo S.J."/>
            <person name="Dannebaum R.O."/>
            <person name="Kuo R.C."/>
            <person name="Labutti K."/>
            <person name="Haridas S."/>
            <person name="Kuo A."/>
            <person name="Salamov A."/>
            <person name="Ahrendt S.R."/>
            <person name="Lipzen A."/>
            <person name="Sullivan W."/>
            <person name="Andreopoulos W.B."/>
            <person name="Clum A."/>
            <person name="Lindquist E."/>
            <person name="Daum C."/>
            <person name="Ramamoorthy G.K."/>
            <person name="Gryganskyi A."/>
            <person name="Culley D."/>
            <person name="Magnuson J.K."/>
            <person name="James T.Y."/>
            <person name="O'Malley M.A."/>
            <person name="Stajich J.E."/>
            <person name="Spatafora J.W."/>
            <person name="Visel A."/>
            <person name="Grigoriev I.V."/>
        </authorList>
    </citation>
    <scope>NUCLEOTIDE SEQUENCE [LARGE SCALE GENOMIC DNA]</scope>
    <source>
        <strain evidence="1 2">NRRL 2496</strain>
    </source>
</reference>
<protein>
    <submittedName>
        <fullName evidence="1">Uncharacterized protein</fullName>
    </submittedName>
</protein>
<name>A0A1X2H3R4_SYNRA</name>
<dbReference type="EMBL" id="MCGN01000010">
    <property type="protein sequence ID" value="ORY92018.1"/>
    <property type="molecule type" value="Genomic_DNA"/>
</dbReference>
<sequence length="214" mass="24271">MKEDDRAFLSANMANYQARYERLLRGLKASNFQVLGYARKSPHHLQPQALRANLGNMIACLRTRSLVDRVYVAPNTSAKSPIASRDMDRNGELLLELGLEDYLLMHLAITTAKVCLVFVDYAALSTKADDVRDFIKNHDVVKYVIIDRMQDTDRYEVYNRTQMLGAEVCSKFDSRSMDDITLLYGLVTIICELLSVRGVYAEDTTEAASLYLII</sequence>
<dbReference type="Proteomes" id="UP000242180">
    <property type="component" value="Unassembled WGS sequence"/>
</dbReference>
<comment type="caution">
    <text evidence="1">The sequence shown here is derived from an EMBL/GenBank/DDBJ whole genome shotgun (WGS) entry which is preliminary data.</text>
</comment>
<keyword evidence="2" id="KW-1185">Reference proteome</keyword>
<proteinExistence type="predicted"/>
<gene>
    <name evidence="1" type="ORF">BCR43DRAFT_527319</name>
</gene>
<dbReference type="OMA" id="VTIICEL"/>
<dbReference type="OrthoDB" id="2264380at2759"/>